<evidence type="ECO:0000313" key="9">
    <source>
        <dbReference type="Proteomes" id="UP000638560"/>
    </source>
</evidence>
<evidence type="ECO:0000256" key="1">
    <source>
        <dbReference type="ARBA" id="ARBA00004651"/>
    </source>
</evidence>
<keyword evidence="9" id="KW-1185">Reference proteome</keyword>
<dbReference type="EMBL" id="JADPUN010000247">
    <property type="protein sequence ID" value="MBF9132730.1"/>
    <property type="molecule type" value="Genomic_DNA"/>
</dbReference>
<evidence type="ECO:0000256" key="6">
    <source>
        <dbReference type="SAM" id="MobiDB-lite"/>
    </source>
</evidence>
<feature type="transmembrane region" description="Helical" evidence="7">
    <location>
        <begin position="137"/>
        <end position="159"/>
    </location>
</feature>
<feature type="compositionally biased region" description="Basic and acidic residues" evidence="6">
    <location>
        <begin position="465"/>
        <end position="474"/>
    </location>
</feature>
<evidence type="ECO:0000256" key="3">
    <source>
        <dbReference type="ARBA" id="ARBA00022692"/>
    </source>
</evidence>
<name>A0ABS0H2Q0_9ACTN</name>
<dbReference type="InterPro" id="IPR002293">
    <property type="entry name" value="AA/rel_permease1"/>
</dbReference>
<feature type="transmembrane region" description="Helical" evidence="7">
    <location>
        <begin position="350"/>
        <end position="373"/>
    </location>
</feature>
<evidence type="ECO:0000256" key="2">
    <source>
        <dbReference type="ARBA" id="ARBA00022475"/>
    </source>
</evidence>
<feature type="region of interest" description="Disordered" evidence="6">
    <location>
        <begin position="450"/>
        <end position="474"/>
    </location>
</feature>
<dbReference type="Gene3D" id="1.20.1740.10">
    <property type="entry name" value="Amino acid/polyamine transporter I"/>
    <property type="match status" value="1"/>
</dbReference>
<feature type="transmembrane region" description="Helical" evidence="7">
    <location>
        <begin position="385"/>
        <end position="406"/>
    </location>
</feature>
<proteinExistence type="predicted"/>
<dbReference type="Pfam" id="PF13520">
    <property type="entry name" value="AA_permease_2"/>
    <property type="match status" value="1"/>
</dbReference>
<organism evidence="8 9">
    <name type="scientific">Plantactinospora alkalitolerans</name>
    <dbReference type="NCBI Taxonomy" id="2789879"/>
    <lineage>
        <taxon>Bacteria</taxon>
        <taxon>Bacillati</taxon>
        <taxon>Actinomycetota</taxon>
        <taxon>Actinomycetes</taxon>
        <taxon>Micromonosporales</taxon>
        <taxon>Micromonosporaceae</taxon>
        <taxon>Plantactinospora</taxon>
    </lineage>
</organism>
<evidence type="ECO:0000256" key="7">
    <source>
        <dbReference type="SAM" id="Phobius"/>
    </source>
</evidence>
<accession>A0ABS0H2Q0</accession>
<feature type="transmembrane region" description="Helical" evidence="7">
    <location>
        <begin position="171"/>
        <end position="195"/>
    </location>
</feature>
<keyword evidence="5 7" id="KW-0472">Membrane</keyword>
<feature type="transmembrane region" description="Helical" evidence="7">
    <location>
        <begin position="421"/>
        <end position="440"/>
    </location>
</feature>
<feature type="transmembrane region" description="Helical" evidence="7">
    <location>
        <begin position="37"/>
        <end position="56"/>
    </location>
</feature>
<reference evidence="8 9" key="1">
    <citation type="submission" date="2020-11" db="EMBL/GenBank/DDBJ databases">
        <title>A novel isolate from a Black sea contaminated sediment with potential to produce alkanes: Plantactinospora alkalitolerans sp. nov.</title>
        <authorList>
            <person name="Carro L."/>
            <person name="Veyisoglu A."/>
            <person name="Guven K."/>
            <person name="Schumann P."/>
            <person name="Klenk H.-P."/>
            <person name="Sahin N."/>
        </authorList>
    </citation>
    <scope>NUCLEOTIDE SEQUENCE [LARGE SCALE GENOMIC DNA]</scope>
    <source>
        <strain evidence="8 9">S1510</strain>
    </source>
</reference>
<evidence type="ECO:0000256" key="4">
    <source>
        <dbReference type="ARBA" id="ARBA00022989"/>
    </source>
</evidence>
<keyword evidence="4 7" id="KW-1133">Transmembrane helix</keyword>
<evidence type="ECO:0000256" key="5">
    <source>
        <dbReference type="ARBA" id="ARBA00023136"/>
    </source>
</evidence>
<dbReference type="Proteomes" id="UP000638560">
    <property type="component" value="Unassembled WGS sequence"/>
</dbReference>
<dbReference type="InterPro" id="IPR050367">
    <property type="entry name" value="APC_superfamily"/>
</dbReference>
<sequence length="474" mass="48277">MTGGALWLLQVGASSPMAVLAGGIVAMYASGALGVPAAFLLVGIAVSLLMVGYVAMSRHVPHAAPGYAMLAHGLGPRWGLVGGALALVSYTAIQTSLYGLFGATVATLAGGSWKWWAFAAWLIVGTAGVLNVVLSTWIVAVVLIAELAMIGTFILAAFTHPADGSITLAPWSIAAIWTSGLGGLVAFGVAALIGIDIGAAYGEEAKTNHSVRSATIGALLALPAFYALSAWAVPVAVGADRVIDVAQDPDAGLPFTILDGAYGGGLSLFATMLLVTSVLIALLSFHSTISRHVFAMARERVLPHGLSLVGTGARAGAPIGGSLLQSVTAALVVGGFMLADADPLGVLFTWLSAGAALGLMSLLVLVSIAAVVFFRRGRGRAESIWVRGIGPVLGTIAGTAIVIVSATNQSSLLGITPGTPMAYLLPGAVLLTIAAGLLWASRLRRSQPETYRGIGHGRPNPLTHPEPRLADLHV</sequence>
<dbReference type="PIRSF" id="PIRSF006060">
    <property type="entry name" value="AA_transporter"/>
    <property type="match status" value="1"/>
</dbReference>
<feature type="transmembrane region" description="Helical" evidence="7">
    <location>
        <begin position="315"/>
        <end position="338"/>
    </location>
</feature>
<dbReference type="RefSeq" id="WP_196204255.1">
    <property type="nucleotide sequence ID" value="NZ_JADPUN010000247.1"/>
</dbReference>
<feature type="transmembrane region" description="Helical" evidence="7">
    <location>
        <begin position="77"/>
        <end position="101"/>
    </location>
</feature>
<dbReference type="PANTHER" id="PTHR42770">
    <property type="entry name" value="AMINO ACID TRANSPORTER-RELATED"/>
    <property type="match status" value="1"/>
</dbReference>
<keyword evidence="2" id="KW-1003">Cell membrane</keyword>
<comment type="caution">
    <text evidence="8">The sequence shown here is derived from an EMBL/GenBank/DDBJ whole genome shotgun (WGS) entry which is preliminary data.</text>
</comment>
<gene>
    <name evidence="8" type="ORF">I0C86_27795</name>
</gene>
<comment type="subcellular location">
    <subcellularLocation>
        <location evidence="1">Cell membrane</location>
        <topology evidence="1">Multi-pass membrane protein</topology>
    </subcellularLocation>
</comment>
<feature type="transmembrane region" description="Helical" evidence="7">
    <location>
        <begin position="216"/>
        <end position="237"/>
    </location>
</feature>
<dbReference type="PANTHER" id="PTHR42770:SF16">
    <property type="entry name" value="AMINO ACID PERMEASE"/>
    <property type="match status" value="1"/>
</dbReference>
<keyword evidence="3 7" id="KW-0812">Transmembrane</keyword>
<protein>
    <submittedName>
        <fullName evidence="8">APC family permease</fullName>
    </submittedName>
</protein>
<evidence type="ECO:0000313" key="8">
    <source>
        <dbReference type="EMBL" id="MBF9132730.1"/>
    </source>
</evidence>
<feature type="transmembrane region" description="Helical" evidence="7">
    <location>
        <begin position="113"/>
        <end position="130"/>
    </location>
</feature>
<feature type="transmembrane region" description="Helical" evidence="7">
    <location>
        <begin position="268"/>
        <end position="294"/>
    </location>
</feature>